<evidence type="ECO:0000313" key="3">
    <source>
        <dbReference type="Proteomes" id="UP000276603"/>
    </source>
</evidence>
<comment type="caution">
    <text evidence="2">The sequence shown here is derived from an EMBL/GenBank/DDBJ whole genome shotgun (WGS) entry which is preliminary data.</text>
</comment>
<name>A0A3B0C4L0_9FLAO</name>
<evidence type="ECO:0000256" key="1">
    <source>
        <dbReference type="SAM" id="MobiDB-lite"/>
    </source>
</evidence>
<dbReference type="PROSITE" id="PS51257">
    <property type="entry name" value="PROKAR_LIPOPROTEIN"/>
    <property type="match status" value="1"/>
</dbReference>
<dbReference type="Proteomes" id="UP000276603">
    <property type="component" value="Unassembled WGS sequence"/>
</dbReference>
<accession>A0A3B0C4L0</accession>
<dbReference type="RefSeq" id="WP_120712252.1">
    <property type="nucleotide sequence ID" value="NZ_CANMKH010000001.1"/>
</dbReference>
<organism evidence="2 3">
    <name type="scientific">Ulvibacterium marinum</name>
    <dbReference type="NCBI Taxonomy" id="2419782"/>
    <lineage>
        <taxon>Bacteria</taxon>
        <taxon>Pseudomonadati</taxon>
        <taxon>Bacteroidota</taxon>
        <taxon>Flavobacteriia</taxon>
        <taxon>Flavobacteriales</taxon>
        <taxon>Flavobacteriaceae</taxon>
        <taxon>Ulvibacterium</taxon>
    </lineage>
</organism>
<dbReference type="EMBL" id="RBCJ01000003">
    <property type="protein sequence ID" value="RKN79438.1"/>
    <property type="molecule type" value="Genomic_DNA"/>
</dbReference>
<protein>
    <recommendedName>
        <fullName evidence="4">Lipoprotein</fullName>
    </recommendedName>
</protein>
<sequence length="78" mass="8720">MKFSQIFMLLVISCMVLLSCGENLGERRKLHPNEQTAPAIEKPDFQKSAPKKIPDSLLKKKKKPNALDTLKPSVATLD</sequence>
<reference evidence="2 3" key="1">
    <citation type="submission" date="2018-10" db="EMBL/GenBank/DDBJ databases">
        <title>Ulvibacterium marinum gen. nov., sp. nov., a novel marine bacterium of the family Flavobacteriaceae, isolated from a culture of the green alga Ulva prolifera.</title>
        <authorList>
            <person name="Zhang Z."/>
        </authorList>
    </citation>
    <scope>NUCLEOTIDE SEQUENCE [LARGE SCALE GENOMIC DNA]</scope>
    <source>
        <strain evidence="2 3">CCMM003</strain>
    </source>
</reference>
<dbReference type="AlphaFoldDB" id="A0A3B0C4L0"/>
<feature type="region of interest" description="Disordered" evidence="1">
    <location>
        <begin position="31"/>
        <end position="64"/>
    </location>
</feature>
<evidence type="ECO:0000313" key="2">
    <source>
        <dbReference type="EMBL" id="RKN79438.1"/>
    </source>
</evidence>
<gene>
    <name evidence="2" type="ORF">D7Z94_14095</name>
</gene>
<evidence type="ECO:0008006" key="4">
    <source>
        <dbReference type="Google" id="ProtNLM"/>
    </source>
</evidence>
<proteinExistence type="predicted"/>
<keyword evidence="3" id="KW-1185">Reference proteome</keyword>